<organism evidence="5 6">
    <name type="scientific">Alkalilimnicola ehrlichii (strain ATCC BAA-1101 / DSM 17681 / MLHE-1)</name>
    <dbReference type="NCBI Taxonomy" id="187272"/>
    <lineage>
        <taxon>Bacteria</taxon>
        <taxon>Pseudomonadati</taxon>
        <taxon>Pseudomonadota</taxon>
        <taxon>Gammaproteobacteria</taxon>
        <taxon>Chromatiales</taxon>
        <taxon>Ectothiorhodospiraceae</taxon>
        <taxon>Alkalilimnicola</taxon>
    </lineage>
</organism>
<dbReference type="GO" id="GO:0003677">
    <property type="term" value="F:DNA binding"/>
    <property type="evidence" value="ECO:0007669"/>
    <property type="project" value="InterPro"/>
</dbReference>
<reference evidence="6" key="1">
    <citation type="submission" date="2006-08" db="EMBL/GenBank/DDBJ databases">
        <title>Complete sequence of Alkalilimnicola ehrilichei MLHE-1.</title>
        <authorList>
            <person name="Copeland A."/>
            <person name="Lucas S."/>
            <person name="Lapidus A."/>
            <person name="Barry K."/>
            <person name="Detter J.C."/>
            <person name="Glavina del Rio T."/>
            <person name="Hammon N."/>
            <person name="Israni S."/>
            <person name="Dalin E."/>
            <person name="Tice H."/>
            <person name="Pitluck S."/>
            <person name="Sims D."/>
            <person name="Brettin T."/>
            <person name="Bruce D."/>
            <person name="Han C."/>
            <person name="Tapia R."/>
            <person name="Gilna P."/>
            <person name="Schmutz J."/>
            <person name="Larimer F."/>
            <person name="Land M."/>
            <person name="Hauser L."/>
            <person name="Kyrpides N."/>
            <person name="Mikhailova N."/>
            <person name="Oremland R.S."/>
            <person name="Hoeft S.E."/>
            <person name="Switzer-Blum J."/>
            <person name="Kulp T."/>
            <person name="King G."/>
            <person name="Tabita R."/>
            <person name="Witte B."/>
            <person name="Santini J.M."/>
            <person name="Basu P."/>
            <person name="Hollibaugh J.T."/>
            <person name="Xie G."/>
            <person name="Stolz J.F."/>
            <person name="Richardson P."/>
        </authorList>
    </citation>
    <scope>NUCLEOTIDE SEQUENCE [LARGE SCALE GENOMIC DNA]</scope>
    <source>
        <strain evidence="6">ATCC BAA-1101 / DSM 17681 / MLHE-1</strain>
    </source>
</reference>
<dbReference type="Pfam" id="PF13333">
    <property type="entry name" value="rve_2"/>
    <property type="match status" value="1"/>
</dbReference>
<dbReference type="KEGG" id="aeh:Mlg_1532"/>
<evidence type="ECO:0000256" key="1">
    <source>
        <dbReference type="ARBA" id="ARBA00009964"/>
    </source>
</evidence>
<feature type="coiled-coil region" evidence="2">
    <location>
        <begin position="173"/>
        <end position="200"/>
    </location>
</feature>
<dbReference type="Pfam" id="PF01527">
    <property type="entry name" value="HTH_Tnp_1"/>
    <property type="match status" value="1"/>
</dbReference>
<dbReference type="InterPro" id="IPR050900">
    <property type="entry name" value="Transposase_IS3/IS150/IS904"/>
</dbReference>
<dbReference type="eggNOG" id="COG2801">
    <property type="taxonomic scope" value="Bacteria"/>
</dbReference>
<dbReference type="OrthoDB" id="9814512at2"/>
<proteinExistence type="inferred from homology"/>
<evidence type="ECO:0000313" key="4">
    <source>
        <dbReference type="EMBL" id="ABI56878.1"/>
    </source>
</evidence>
<dbReference type="Pfam" id="PF00665">
    <property type="entry name" value="rve"/>
    <property type="match status" value="1"/>
</dbReference>
<dbReference type="AlphaFoldDB" id="Q0A8F6"/>
<dbReference type="PROSITE" id="PS50994">
    <property type="entry name" value="INTEGRASE"/>
    <property type="match status" value="1"/>
</dbReference>
<dbReference type="PANTHER" id="PTHR46889">
    <property type="entry name" value="TRANSPOSASE INSF FOR INSERTION SEQUENCE IS3B-RELATED"/>
    <property type="match status" value="1"/>
</dbReference>
<dbReference type="GO" id="GO:0015074">
    <property type="term" value="P:DNA integration"/>
    <property type="evidence" value="ECO:0007669"/>
    <property type="project" value="InterPro"/>
</dbReference>
<dbReference type="HOGENOM" id="CLU_027402_27_5_6"/>
<keyword evidence="2" id="KW-0175">Coiled coil</keyword>
<dbReference type="InterPro" id="IPR025948">
    <property type="entry name" value="HTH-like_dom"/>
</dbReference>
<comment type="similarity">
    <text evidence="1">Belongs to the transposase 8 family.</text>
</comment>
<accession>Q0A8F6</accession>
<dbReference type="InterPro" id="IPR036397">
    <property type="entry name" value="RNaseH_sf"/>
</dbReference>
<dbReference type="Proteomes" id="UP000001962">
    <property type="component" value="Chromosome"/>
</dbReference>
<name>Q0A8F6_ALKEH</name>
<dbReference type="EMBL" id="CP000453">
    <property type="protein sequence ID" value="ABI56881.1"/>
    <property type="molecule type" value="Genomic_DNA"/>
</dbReference>
<dbReference type="Pfam" id="PF13276">
    <property type="entry name" value="HTH_21"/>
    <property type="match status" value="1"/>
</dbReference>
<dbReference type="PANTHER" id="PTHR46889:SF4">
    <property type="entry name" value="TRANSPOSASE INSO FOR INSERTION SEQUENCE ELEMENT IS911B-RELATED"/>
    <property type="match status" value="1"/>
</dbReference>
<evidence type="ECO:0000259" key="3">
    <source>
        <dbReference type="PROSITE" id="PS50994"/>
    </source>
</evidence>
<dbReference type="eggNOG" id="COG2963">
    <property type="taxonomic scope" value="Bacteria"/>
</dbReference>
<dbReference type="InterPro" id="IPR009057">
    <property type="entry name" value="Homeodomain-like_sf"/>
</dbReference>
<dbReference type="Gene3D" id="3.30.420.10">
    <property type="entry name" value="Ribonuclease H-like superfamily/Ribonuclease H"/>
    <property type="match status" value="1"/>
</dbReference>
<dbReference type="InterPro" id="IPR002514">
    <property type="entry name" value="Transposase_8"/>
</dbReference>
<dbReference type="InterPro" id="IPR012337">
    <property type="entry name" value="RNaseH-like_sf"/>
</dbReference>
<evidence type="ECO:0000313" key="5">
    <source>
        <dbReference type="EMBL" id="ABI56881.1"/>
    </source>
</evidence>
<evidence type="ECO:0000313" key="6">
    <source>
        <dbReference type="Proteomes" id="UP000001962"/>
    </source>
</evidence>
<dbReference type="SUPFAM" id="SSF46689">
    <property type="entry name" value="Homeodomain-like"/>
    <property type="match status" value="1"/>
</dbReference>
<dbReference type="InterPro" id="IPR001584">
    <property type="entry name" value="Integrase_cat-core"/>
</dbReference>
<dbReference type="InterPro" id="IPR048020">
    <property type="entry name" value="Transpos_IS3"/>
</dbReference>
<dbReference type="KEGG" id="aeh:Mlg_1529"/>
<protein>
    <submittedName>
        <fullName evidence="5">Integrase, catalytic region</fullName>
    </submittedName>
</protein>
<feature type="domain" description="Integrase catalytic" evidence="3">
    <location>
        <begin position="338"/>
        <end position="502"/>
    </location>
</feature>
<dbReference type="SUPFAM" id="SSF53098">
    <property type="entry name" value="Ribonuclease H-like"/>
    <property type="match status" value="1"/>
</dbReference>
<gene>
    <name evidence="4" type="ordered locus">Mlg_1529</name>
    <name evidence="5" type="ordered locus">Mlg_1532</name>
</gene>
<dbReference type="NCBIfam" id="NF033516">
    <property type="entry name" value="transpos_IS3"/>
    <property type="match status" value="1"/>
</dbReference>
<evidence type="ECO:0000256" key="2">
    <source>
        <dbReference type="SAM" id="Coils"/>
    </source>
</evidence>
<dbReference type="GO" id="GO:0004803">
    <property type="term" value="F:transposase activity"/>
    <property type="evidence" value="ECO:0007669"/>
    <property type="project" value="InterPro"/>
</dbReference>
<dbReference type="EMBL" id="CP000453">
    <property type="protein sequence ID" value="ABI56878.1"/>
    <property type="molecule type" value="Genomic_DNA"/>
</dbReference>
<keyword evidence="6" id="KW-1185">Reference proteome</keyword>
<dbReference type="RefSeq" id="WP_011629273.1">
    <property type="nucleotide sequence ID" value="NC_008340.1"/>
</dbReference>
<dbReference type="GO" id="GO:0006313">
    <property type="term" value="P:DNA transposition"/>
    <property type="evidence" value="ECO:0007669"/>
    <property type="project" value="InterPro"/>
</dbReference>
<sequence length="505" mass="58468">MYSYEDRMRAVKLYIQYHRSAAATVRELGYPSKKNLRRWHEAYMRTGDLPERSAPKPKYSPEQKQKAVQHYLGHGCCLARTRKALGYPSVGVLREWVMEQNPGRRQVSAGSSKGPPLSPEAKREAVIELCSRQDPATKVAKNLGVSRQVLYKWTDQLLGDEANPRMKRRDDEVLPLEQEVKELQRRVHRLQLEHDLLAKANDLIKKDLGVDLRLLTNREKTLLVDALRQTYRLSEILSQLCLPRSSYFYHRARIQLPDKYATVRVSATQLFETNHRCYGYRRIRVALNRLGIVISEKVVRRLMAEEQLIVQRRKCRRYRSYRGEITPAPENLVNRDFSAPAPNRKWLTDITEFQIPAGKVYLSPVIDCFDGLAVSWTISTSPDATLVNTMLDDAIATLEDGETPIIHSDRGAHYRWPGWLARIQDVGLIRSMSRKGCSPDNAACEGFFGRLKTEFFYPRDWHGITLEQFFEELDEYIRWHNRNRVKLSLGGQSPLEYRERLGLAA</sequence>